<dbReference type="Pfam" id="PF12697">
    <property type="entry name" value="Abhydrolase_6"/>
    <property type="match status" value="1"/>
</dbReference>
<accession>G7GUA6</accession>
<comment type="caution">
    <text evidence="2">The sequence shown here is derived from an EMBL/GenBank/DDBJ whole genome shotgun (WGS) entry which is preliminary data.</text>
</comment>
<evidence type="ECO:0000259" key="1">
    <source>
        <dbReference type="Pfam" id="PF12697"/>
    </source>
</evidence>
<dbReference type="InterPro" id="IPR000073">
    <property type="entry name" value="AB_hydrolase_1"/>
</dbReference>
<dbReference type="PANTHER" id="PTHR43798:SF33">
    <property type="entry name" value="HYDROLASE, PUTATIVE (AFU_ORTHOLOGUE AFUA_2G14860)-RELATED"/>
    <property type="match status" value="1"/>
</dbReference>
<dbReference type="STRING" id="1075090.GOAMR_63_00270"/>
<gene>
    <name evidence="2" type="ORF">GOAMR_63_00270</name>
</gene>
<sequence>MVVMSVAIGERRDGGEYVDIGGNPIWHLHTGNPAGPATVLLHSVFSTSAAWAAQILDFGDAGLDLYVPERIGHGHSPDVDGPYTFAGTAGQIITYLETVVGKPANLVGWGDSTCVALLVAQARPELVRKLVMTCGYINSDSVDLDEFLRPLARRDPILVDLLSELYQQFSPDGPRHFESYLAKAVDLMLPGPAYSTAEFAGVQAPALVVASDTCGIDVGHGLELARTLPHGRFAVLPGTHLLPAESPELFNPLVLSFLAADPPSDATYINELARSTHDDL</sequence>
<keyword evidence="3" id="KW-1185">Reference proteome</keyword>
<dbReference type="EMBL" id="BAED01000063">
    <property type="protein sequence ID" value="GAB07181.1"/>
    <property type="molecule type" value="Genomic_DNA"/>
</dbReference>
<keyword evidence="2" id="KW-0378">Hydrolase</keyword>
<feature type="domain" description="AB hydrolase-1" evidence="1">
    <location>
        <begin position="39"/>
        <end position="251"/>
    </location>
</feature>
<dbReference type="PANTHER" id="PTHR43798">
    <property type="entry name" value="MONOACYLGLYCEROL LIPASE"/>
    <property type="match status" value="1"/>
</dbReference>
<reference evidence="2 3" key="1">
    <citation type="submission" date="2011-11" db="EMBL/GenBank/DDBJ databases">
        <title>Whole genome shotgun sequence of Gordonia amarae NBRC 15530.</title>
        <authorList>
            <person name="Takarada H."/>
            <person name="Hosoyama A."/>
            <person name="Tsuchikane K."/>
            <person name="Katsumata H."/>
            <person name="Yamazaki S."/>
            <person name="Fujita N."/>
        </authorList>
    </citation>
    <scope>NUCLEOTIDE SEQUENCE [LARGE SCALE GENOMIC DNA]</scope>
    <source>
        <strain evidence="2 3">NBRC 15530</strain>
    </source>
</reference>
<dbReference type="Gene3D" id="3.40.50.1820">
    <property type="entry name" value="alpha/beta hydrolase"/>
    <property type="match status" value="1"/>
</dbReference>
<dbReference type="SUPFAM" id="SSF53474">
    <property type="entry name" value="alpha/beta-Hydrolases"/>
    <property type="match status" value="1"/>
</dbReference>
<dbReference type="InterPro" id="IPR050266">
    <property type="entry name" value="AB_hydrolase_sf"/>
</dbReference>
<organism evidence="2 3">
    <name type="scientific">Gordonia amarae NBRC 15530</name>
    <dbReference type="NCBI Taxonomy" id="1075090"/>
    <lineage>
        <taxon>Bacteria</taxon>
        <taxon>Bacillati</taxon>
        <taxon>Actinomycetota</taxon>
        <taxon>Actinomycetes</taxon>
        <taxon>Mycobacteriales</taxon>
        <taxon>Gordoniaceae</taxon>
        <taxon>Gordonia</taxon>
    </lineage>
</organism>
<dbReference type="eggNOG" id="COG0596">
    <property type="taxonomic scope" value="Bacteria"/>
</dbReference>
<dbReference type="AlphaFoldDB" id="G7GUA6"/>
<evidence type="ECO:0000313" key="3">
    <source>
        <dbReference type="Proteomes" id="UP000006023"/>
    </source>
</evidence>
<protein>
    <submittedName>
        <fullName evidence="2">Putative hydrolase</fullName>
    </submittedName>
</protein>
<proteinExistence type="predicted"/>
<dbReference type="GO" id="GO:0016787">
    <property type="term" value="F:hydrolase activity"/>
    <property type="evidence" value="ECO:0007669"/>
    <property type="project" value="UniProtKB-KW"/>
</dbReference>
<dbReference type="Proteomes" id="UP000006023">
    <property type="component" value="Unassembled WGS sequence"/>
</dbReference>
<dbReference type="InterPro" id="IPR029058">
    <property type="entry name" value="AB_hydrolase_fold"/>
</dbReference>
<dbReference type="RefSeq" id="WP_005191541.1">
    <property type="nucleotide sequence ID" value="NZ_BAED01000063.1"/>
</dbReference>
<evidence type="ECO:0000313" key="2">
    <source>
        <dbReference type="EMBL" id="GAB07181.1"/>
    </source>
</evidence>
<dbReference type="GO" id="GO:0016020">
    <property type="term" value="C:membrane"/>
    <property type="evidence" value="ECO:0007669"/>
    <property type="project" value="TreeGrafter"/>
</dbReference>
<name>G7GUA6_9ACTN</name>